<evidence type="ECO:0000256" key="4">
    <source>
        <dbReference type="ARBA" id="ARBA00022679"/>
    </source>
</evidence>
<evidence type="ECO:0000313" key="7">
    <source>
        <dbReference type="EMBL" id="ABQ26865.1"/>
    </source>
</evidence>
<dbReference type="PROSITE" id="PS50123">
    <property type="entry name" value="CHER"/>
    <property type="match status" value="1"/>
</dbReference>
<dbReference type="SUPFAM" id="SSF47757">
    <property type="entry name" value="Chemotaxis receptor methyltransferase CheR, N-terminal domain"/>
    <property type="match status" value="1"/>
</dbReference>
<dbReference type="STRING" id="351605.Gura_2691"/>
<dbReference type="SUPFAM" id="SSF53335">
    <property type="entry name" value="S-adenosyl-L-methionine-dependent methyltransferases"/>
    <property type="match status" value="1"/>
</dbReference>
<dbReference type="SMART" id="SM00138">
    <property type="entry name" value="MeTrc"/>
    <property type="match status" value="1"/>
</dbReference>
<keyword evidence="4 7" id="KW-0808">Transferase</keyword>
<proteinExistence type="predicted"/>
<dbReference type="Pfam" id="PF01739">
    <property type="entry name" value="CheR"/>
    <property type="match status" value="1"/>
</dbReference>
<dbReference type="InterPro" id="IPR022642">
    <property type="entry name" value="CheR_C"/>
</dbReference>
<evidence type="ECO:0000313" key="8">
    <source>
        <dbReference type="Proteomes" id="UP000006695"/>
    </source>
</evidence>
<dbReference type="KEGG" id="gur:Gura_2691"/>
<evidence type="ECO:0000259" key="6">
    <source>
        <dbReference type="PROSITE" id="PS50123"/>
    </source>
</evidence>
<dbReference type="Gene3D" id="3.40.50.150">
    <property type="entry name" value="Vaccinia Virus protein VP39"/>
    <property type="match status" value="1"/>
</dbReference>
<dbReference type="GO" id="GO:0032259">
    <property type="term" value="P:methylation"/>
    <property type="evidence" value="ECO:0007669"/>
    <property type="project" value="UniProtKB-KW"/>
</dbReference>
<evidence type="ECO:0000256" key="5">
    <source>
        <dbReference type="ARBA" id="ARBA00022691"/>
    </source>
</evidence>
<dbReference type="AlphaFoldDB" id="A5G4Z7"/>
<protein>
    <recommendedName>
        <fullName evidence="2">protein-glutamate O-methyltransferase</fullName>
        <ecNumber evidence="2">2.1.1.80</ecNumber>
    </recommendedName>
</protein>
<evidence type="ECO:0000256" key="2">
    <source>
        <dbReference type="ARBA" id="ARBA00012534"/>
    </source>
</evidence>
<comment type="catalytic activity">
    <reaction evidence="1">
        <text>L-glutamyl-[protein] + S-adenosyl-L-methionine = [protein]-L-glutamate 5-O-methyl ester + S-adenosyl-L-homocysteine</text>
        <dbReference type="Rhea" id="RHEA:24452"/>
        <dbReference type="Rhea" id="RHEA-COMP:10208"/>
        <dbReference type="Rhea" id="RHEA-COMP:10311"/>
        <dbReference type="ChEBI" id="CHEBI:29973"/>
        <dbReference type="ChEBI" id="CHEBI:57856"/>
        <dbReference type="ChEBI" id="CHEBI:59789"/>
        <dbReference type="ChEBI" id="CHEBI:82795"/>
        <dbReference type="EC" id="2.1.1.80"/>
    </reaction>
</comment>
<keyword evidence="3 7" id="KW-0489">Methyltransferase</keyword>
<dbReference type="Gene3D" id="1.10.155.10">
    <property type="entry name" value="Chemotaxis receptor methyltransferase CheR, N-terminal domain"/>
    <property type="match status" value="1"/>
</dbReference>
<dbReference type="InterPro" id="IPR029063">
    <property type="entry name" value="SAM-dependent_MTases_sf"/>
</dbReference>
<dbReference type="GO" id="GO:0008983">
    <property type="term" value="F:protein-glutamate O-methyltransferase activity"/>
    <property type="evidence" value="ECO:0007669"/>
    <property type="project" value="UniProtKB-EC"/>
</dbReference>
<dbReference type="InterPro" id="IPR022641">
    <property type="entry name" value="CheR_N"/>
</dbReference>
<gene>
    <name evidence="7" type="ordered locus">Gura_2691</name>
</gene>
<organism evidence="7 8">
    <name type="scientific">Geotalea uraniireducens (strain Rf4)</name>
    <name type="common">Geobacter uraniireducens</name>
    <dbReference type="NCBI Taxonomy" id="351605"/>
    <lineage>
        <taxon>Bacteria</taxon>
        <taxon>Pseudomonadati</taxon>
        <taxon>Thermodesulfobacteriota</taxon>
        <taxon>Desulfuromonadia</taxon>
        <taxon>Geobacterales</taxon>
        <taxon>Geobacteraceae</taxon>
        <taxon>Geotalea</taxon>
    </lineage>
</organism>
<feature type="domain" description="CheR-type methyltransferase" evidence="6">
    <location>
        <begin position="1"/>
        <end position="294"/>
    </location>
</feature>
<dbReference type="InterPro" id="IPR000780">
    <property type="entry name" value="CheR_MeTrfase"/>
</dbReference>
<dbReference type="RefSeq" id="WP_011939541.1">
    <property type="nucleotide sequence ID" value="NC_009483.1"/>
</dbReference>
<dbReference type="EC" id="2.1.1.80" evidence="2"/>
<dbReference type="HOGENOM" id="CLU_025854_0_0_7"/>
<name>A5G4Z7_GEOUR</name>
<dbReference type="PRINTS" id="PR00996">
    <property type="entry name" value="CHERMTFRASE"/>
</dbReference>
<accession>A5G4Z7</accession>
<sequence>MKDRAFNSIEQFVHDRSLLHFQGHKRQVLKSKLKERLARLNLPDLGAYLELLKTSSREEAALLDLITTNETFFFRNPAQFRFLMEKIIPGLEEEKGRAVVRSWGEAEPLSPASIMKLRILCAGCSTGEEPYSVAMALLEALRYPKAWNIEILAGDLSESCIKSAATGHYEDERLKGLPADYLDRYMEPTAGGFIVNDEVKKLVRFCSFNLGSIINGESFPGTGEGFAGFDLIFCRNVMIYFSVETQQRLVYALFHLLAPGGYFFTGDAEALHIYDHDFRSVHDAGCLIYRKMETREHG</sequence>
<dbReference type="Proteomes" id="UP000006695">
    <property type="component" value="Chromosome"/>
</dbReference>
<keyword evidence="5" id="KW-0949">S-adenosyl-L-methionine</keyword>
<keyword evidence="8" id="KW-1185">Reference proteome</keyword>
<dbReference type="InterPro" id="IPR036804">
    <property type="entry name" value="CheR_N_sf"/>
</dbReference>
<dbReference type="Pfam" id="PF03705">
    <property type="entry name" value="CheR_N"/>
    <property type="match status" value="1"/>
</dbReference>
<dbReference type="OrthoDB" id="9786165at2"/>
<evidence type="ECO:0000256" key="3">
    <source>
        <dbReference type="ARBA" id="ARBA00022603"/>
    </source>
</evidence>
<evidence type="ECO:0000256" key="1">
    <source>
        <dbReference type="ARBA" id="ARBA00001541"/>
    </source>
</evidence>
<dbReference type="EMBL" id="CP000698">
    <property type="protein sequence ID" value="ABQ26865.1"/>
    <property type="molecule type" value="Genomic_DNA"/>
</dbReference>
<reference evidence="7 8" key="1">
    <citation type="submission" date="2007-05" db="EMBL/GenBank/DDBJ databases">
        <title>Complete sequence of Geobacter uraniireducens Rf4.</title>
        <authorList>
            <consortium name="US DOE Joint Genome Institute"/>
            <person name="Copeland A."/>
            <person name="Lucas S."/>
            <person name="Lapidus A."/>
            <person name="Barry K."/>
            <person name="Detter J.C."/>
            <person name="Glavina del Rio T."/>
            <person name="Hammon N."/>
            <person name="Israni S."/>
            <person name="Dalin E."/>
            <person name="Tice H."/>
            <person name="Pitluck S."/>
            <person name="Chertkov O."/>
            <person name="Brettin T."/>
            <person name="Bruce D."/>
            <person name="Han C."/>
            <person name="Schmutz J."/>
            <person name="Larimer F."/>
            <person name="Land M."/>
            <person name="Hauser L."/>
            <person name="Kyrpides N."/>
            <person name="Mikhailova N."/>
            <person name="Shelobolina E."/>
            <person name="Aklujkar M."/>
            <person name="Lovley D."/>
            <person name="Richardson P."/>
        </authorList>
    </citation>
    <scope>NUCLEOTIDE SEQUENCE [LARGE SCALE GENOMIC DNA]</scope>
    <source>
        <strain evidence="7 8">Rf4</strain>
    </source>
</reference>
<dbReference type="InterPro" id="IPR050903">
    <property type="entry name" value="Bact_Chemotaxis_MeTrfase"/>
</dbReference>
<dbReference type="PANTHER" id="PTHR24422:SF10">
    <property type="entry name" value="CHEMOTAXIS PROTEIN METHYLTRANSFERASE 2"/>
    <property type="match status" value="1"/>
</dbReference>
<dbReference type="PANTHER" id="PTHR24422">
    <property type="entry name" value="CHEMOTAXIS PROTEIN METHYLTRANSFERASE"/>
    <property type="match status" value="1"/>
</dbReference>